<evidence type="ECO:0000256" key="6">
    <source>
        <dbReference type="SAM" id="SignalP"/>
    </source>
</evidence>
<feature type="active site" evidence="3">
    <location>
        <position position="89"/>
    </location>
</feature>
<evidence type="ECO:0000259" key="7">
    <source>
        <dbReference type="PROSITE" id="PS51767"/>
    </source>
</evidence>
<keyword evidence="5" id="KW-0645">Protease</keyword>
<dbReference type="Gene3D" id="2.40.70.10">
    <property type="entry name" value="Acid Proteases"/>
    <property type="match status" value="2"/>
</dbReference>
<accession>R4WMY7</accession>
<feature type="chain" id="PRO_5004380929" evidence="6">
    <location>
        <begin position="18"/>
        <end position="386"/>
    </location>
</feature>
<evidence type="ECO:0000313" key="8">
    <source>
        <dbReference type="EMBL" id="BAN20201.1"/>
    </source>
</evidence>
<feature type="disulfide bond" evidence="4">
    <location>
        <begin position="310"/>
        <end position="347"/>
    </location>
</feature>
<dbReference type="InterPro" id="IPR021109">
    <property type="entry name" value="Peptidase_aspartic_dom_sf"/>
</dbReference>
<dbReference type="FunFam" id="2.40.70.10:FF:000044">
    <property type="entry name" value="Lysosomal aspartic protease"/>
    <property type="match status" value="1"/>
</dbReference>
<evidence type="ECO:0000256" key="3">
    <source>
        <dbReference type="PIRSR" id="PIRSR601461-1"/>
    </source>
</evidence>
<protein>
    <submittedName>
        <fullName evidence="8">Cathepsin D</fullName>
    </submittedName>
</protein>
<dbReference type="FunFam" id="2.40.70.10:FF:000004">
    <property type="entry name" value="Pepsin A"/>
    <property type="match status" value="1"/>
</dbReference>
<dbReference type="PROSITE" id="PS00141">
    <property type="entry name" value="ASP_PROTEASE"/>
    <property type="match status" value="2"/>
</dbReference>
<name>R4WMY7_RIPPE</name>
<sequence>MRLLLLLVFLTIGLSYSESSLRVPLRRITKGPRTLSEFRDNVKQYRIRLSKYLSFRKSGVLELKNDANMDYYGEIALGTPPQTFQVVFDTGSSDLWVPSSKCWFSLACWNHNYFKTGKSSTFQNLGKSVSIEYGTGAMEGVVVRDSLTIGNGTTKGQTFIAATSITREPFYRIHPDGIMGLAFPELASTESTPPLFNMVTSGTINKPIVSFYLNRDPKSEYGGEILFGDKNEELFHAESEHSFPVTVRGYWQISMDSVAVDDQVTISCEDGCEAIVDTGTSLIAVPQVYFEKLLRHIGAVHESEIGIVKCSEISNYPPVTFQFSGQKYTLEAEDYILKVVEKGKEVCVAGFMPTDYAFILGDVFLGKFYTVFNIATTTVSFSKLKK</sequence>
<dbReference type="GO" id="GO:0006508">
    <property type="term" value="P:proteolysis"/>
    <property type="evidence" value="ECO:0007669"/>
    <property type="project" value="UniProtKB-KW"/>
</dbReference>
<keyword evidence="5" id="KW-0378">Hydrolase</keyword>
<dbReference type="GO" id="GO:0004190">
    <property type="term" value="F:aspartic-type endopeptidase activity"/>
    <property type="evidence" value="ECO:0007669"/>
    <property type="project" value="UniProtKB-KW"/>
</dbReference>
<evidence type="ECO:0000256" key="5">
    <source>
        <dbReference type="RuleBase" id="RU000454"/>
    </source>
</evidence>
<organism evidence="8">
    <name type="scientific">Riptortus pedestris</name>
    <name type="common">Bean bug</name>
    <dbReference type="NCBI Taxonomy" id="329032"/>
    <lineage>
        <taxon>Eukaryota</taxon>
        <taxon>Metazoa</taxon>
        <taxon>Ecdysozoa</taxon>
        <taxon>Arthropoda</taxon>
        <taxon>Hexapoda</taxon>
        <taxon>Insecta</taxon>
        <taxon>Pterygota</taxon>
        <taxon>Neoptera</taxon>
        <taxon>Paraneoptera</taxon>
        <taxon>Hemiptera</taxon>
        <taxon>Heteroptera</taxon>
        <taxon>Panheteroptera</taxon>
        <taxon>Pentatomomorpha</taxon>
        <taxon>Coreoidea</taxon>
        <taxon>Alydidae</taxon>
        <taxon>Riptortus</taxon>
    </lineage>
</organism>
<proteinExistence type="evidence at transcript level"/>
<dbReference type="InterPro" id="IPR033121">
    <property type="entry name" value="PEPTIDASE_A1"/>
</dbReference>
<feature type="signal peptide" evidence="6">
    <location>
        <begin position="1"/>
        <end position="17"/>
    </location>
</feature>
<dbReference type="PROSITE" id="PS51767">
    <property type="entry name" value="PEPTIDASE_A1"/>
    <property type="match status" value="1"/>
</dbReference>
<dbReference type="PANTHER" id="PTHR47966">
    <property type="entry name" value="BETA-SITE APP-CLEAVING ENZYME, ISOFORM A-RELATED"/>
    <property type="match status" value="1"/>
</dbReference>
<feature type="disulfide bond" evidence="4">
    <location>
        <begin position="102"/>
        <end position="108"/>
    </location>
</feature>
<reference evidence="8" key="1">
    <citation type="journal article" date="2013" name="PLoS ONE">
        <title>Gene expression in gut symbiotic organ of stinkbug affected by extracellular bacterial symbiont.</title>
        <authorList>
            <person name="Futahashi R."/>
            <person name="Tanaka K."/>
            <person name="Tanahashi M."/>
            <person name="Nikoh N."/>
            <person name="Kikuchi Y."/>
            <person name="Lee B.L."/>
            <person name="Fukatsu T."/>
        </authorList>
    </citation>
    <scope>NUCLEOTIDE SEQUENCE</scope>
    <source>
        <tissue evidence="8">Midgut</tissue>
    </source>
</reference>
<keyword evidence="2 4" id="KW-1015">Disulfide bond</keyword>
<dbReference type="PRINTS" id="PR00792">
    <property type="entry name" value="PEPSIN"/>
</dbReference>
<dbReference type="PANTHER" id="PTHR47966:SF51">
    <property type="entry name" value="BETA-SITE APP-CLEAVING ENZYME, ISOFORM A-RELATED"/>
    <property type="match status" value="1"/>
</dbReference>
<dbReference type="EMBL" id="AK416986">
    <property type="protein sequence ID" value="BAN20201.1"/>
    <property type="molecule type" value="mRNA"/>
</dbReference>
<dbReference type="Pfam" id="PF00026">
    <property type="entry name" value="Asp"/>
    <property type="match status" value="1"/>
</dbReference>
<dbReference type="SUPFAM" id="SSF50630">
    <property type="entry name" value="Acid proteases"/>
    <property type="match status" value="1"/>
</dbReference>
<feature type="domain" description="Peptidase A1" evidence="7">
    <location>
        <begin position="71"/>
        <end position="382"/>
    </location>
</feature>
<feature type="active site" evidence="3">
    <location>
        <position position="277"/>
    </location>
</feature>
<evidence type="ECO:0000256" key="1">
    <source>
        <dbReference type="ARBA" id="ARBA00007447"/>
    </source>
</evidence>
<dbReference type="InterPro" id="IPR001461">
    <property type="entry name" value="Aspartic_peptidase_A1"/>
</dbReference>
<keyword evidence="6" id="KW-0732">Signal</keyword>
<evidence type="ECO:0000256" key="4">
    <source>
        <dbReference type="PIRSR" id="PIRSR601461-2"/>
    </source>
</evidence>
<keyword evidence="5" id="KW-0064">Aspartyl protease</keyword>
<comment type="similarity">
    <text evidence="1 5">Belongs to the peptidase A1 family.</text>
</comment>
<evidence type="ECO:0000256" key="2">
    <source>
        <dbReference type="ARBA" id="ARBA00023157"/>
    </source>
</evidence>
<dbReference type="InterPro" id="IPR001969">
    <property type="entry name" value="Aspartic_peptidase_AS"/>
</dbReference>
<dbReference type="AlphaFoldDB" id="R4WMY7"/>